<dbReference type="SMART" id="SM00382">
    <property type="entry name" value="AAA"/>
    <property type="match status" value="1"/>
</dbReference>
<dbReference type="NCBIfam" id="TIGR02142">
    <property type="entry name" value="modC_ABC"/>
    <property type="match status" value="1"/>
</dbReference>
<evidence type="ECO:0000256" key="6">
    <source>
        <dbReference type="ARBA" id="ARBA00022840"/>
    </source>
</evidence>
<evidence type="ECO:0000259" key="10">
    <source>
        <dbReference type="PROSITE" id="PS50893"/>
    </source>
</evidence>
<feature type="domain" description="Mop" evidence="11">
    <location>
        <begin position="286"/>
        <end position="351"/>
    </location>
</feature>
<reference evidence="12 13" key="1">
    <citation type="submission" date="2009-01" db="EMBL/GenBank/DDBJ databases">
        <title>Complete sequence of Geobacter sp. FRC-32.</title>
        <authorList>
            <consortium name="US DOE Joint Genome Institute"/>
            <person name="Lucas S."/>
            <person name="Copeland A."/>
            <person name="Lapidus A."/>
            <person name="Glavina del Rio T."/>
            <person name="Dalin E."/>
            <person name="Tice H."/>
            <person name="Bruce D."/>
            <person name="Goodwin L."/>
            <person name="Pitluck S."/>
            <person name="Saunders E."/>
            <person name="Brettin T."/>
            <person name="Detter J.C."/>
            <person name="Han C."/>
            <person name="Larimer F."/>
            <person name="Land M."/>
            <person name="Hauser L."/>
            <person name="Kyrpides N."/>
            <person name="Ovchinnikova G."/>
            <person name="Kostka J."/>
            <person name="Richardson P."/>
        </authorList>
    </citation>
    <scope>NUCLEOTIDE SEQUENCE [LARGE SCALE GENOMIC DNA]</scope>
    <source>
        <strain evidence="13">DSM 22248 / JCM 15807 / FRC-32</strain>
    </source>
</reference>
<dbReference type="GO" id="GO:0016020">
    <property type="term" value="C:membrane"/>
    <property type="evidence" value="ECO:0007669"/>
    <property type="project" value="InterPro"/>
</dbReference>
<accession>B9M705</accession>
<dbReference type="InterPro" id="IPR005116">
    <property type="entry name" value="Transp-assoc_OB_typ1"/>
</dbReference>
<dbReference type="InterPro" id="IPR017871">
    <property type="entry name" value="ABC_transporter-like_CS"/>
</dbReference>
<organism evidence="12 13">
    <name type="scientific">Geotalea daltonii (strain DSM 22248 / JCM 15807 / FRC-32)</name>
    <name type="common">Geobacter daltonii</name>
    <dbReference type="NCBI Taxonomy" id="316067"/>
    <lineage>
        <taxon>Bacteria</taxon>
        <taxon>Pseudomonadati</taxon>
        <taxon>Thermodesulfobacteriota</taxon>
        <taxon>Desulfuromonadia</taxon>
        <taxon>Geobacterales</taxon>
        <taxon>Geobacteraceae</taxon>
        <taxon>Geotalea</taxon>
    </lineage>
</organism>
<dbReference type="InterPro" id="IPR011868">
    <property type="entry name" value="ModC_ABC_ATP-bd"/>
</dbReference>
<keyword evidence="6 12" id="KW-0067">ATP-binding</keyword>
<dbReference type="OrthoDB" id="9809450at2"/>
<evidence type="ECO:0000256" key="4">
    <source>
        <dbReference type="ARBA" id="ARBA00022519"/>
    </source>
</evidence>
<dbReference type="AlphaFoldDB" id="B9M705"/>
<dbReference type="RefSeq" id="WP_012648752.1">
    <property type="nucleotide sequence ID" value="NC_011979.1"/>
</dbReference>
<dbReference type="PANTHER" id="PTHR43514">
    <property type="entry name" value="ABC TRANSPORTER I FAMILY MEMBER 10"/>
    <property type="match status" value="1"/>
</dbReference>
<dbReference type="SUPFAM" id="SSF52540">
    <property type="entry name" value="P-loop containing nucleoside triphosphate hydrolases"/>
    <property type="match status" value="1"/>
</dbReference>
<evidence type="ECO:0000256" key="1">
    <source>
        <dbReference type="ARBA" id="ARBA00022448"/>
    </source>
</evidence>
<dbReference type="Gene3D" id="3.40.50.300">
    <property type="entry name" value="P-loop containing nucleotide triphosphate hydrolases"/>
    <property type="match status" value="1"/>
</dbReference>
<dbReference type="InterPro" id="IPR003593">
    <property type="entry name" value="AAA+_ATPase"/>
</dbReference>
<dbReference type="PANTHER" id="PTHR43514:SF4">
    <property type="entry name" value="ABC TRANSPORTER I FAMILY MEMBER 10"/>
    <property type="match status" value="1"/>
</dbReference>
<dbReference type="Gene3D" id="2.40.50.100">
    <property type="match status" value="1"/>
</dbReference>
<dbReference type="InterPro" id="IPR003439">
    <property type="entry name" value="ABC_transporter-like_ATP-bd"/>
</dbReference>
<dbReference type="InterPro" id="IPR050334">
    <property type="entry name" value="Molybdenum_import_ModC"/>
</dbReference>
<evidence type="ECO:0000259" key="11">
    <source>
        <dbReference type="PROSITE" id="PS51866"/>
    </source>
</evidence>
<evidence type="ECO:0000256" key="5">
    <source>
        <dbReference type="ARBA" id="ARBA00022741"/>
    </source>
</evidence>
<keyword evidence="8" id="KW-0472">Membrane</keyword>
<evidence type="ECO:0000256" key="2">
    <source>
        <dbReference type="ARBA" id="ARBA00022475"/>
    </source>
</evidence>
<keyword evidence="2" id="KW-1003">Cell membrane</keyword>
<dbReference type="SUPFAM" id="SSF50331">
    <property type="entry name" value="MOP-like"/>
    <property type="match status" value="1"/>
</dbReference>
<evidence type="ECO:0000256" key="8">
    <source>
        <dbReference type="ARBA" id="ARBA00023136"/>
    </source>
</evidence>
<dbReference type="eggNOG" id="COG4148">
    <property type="taxonomic scope" value="Bacteria"/>
</dbReference>
<dbReference type="PROSITE" id="PS00211">
    <property type="entry name" value="ABC_TRANSPORTER_1"/>
    <property type="match status" value="1"/>
</dbReference>
<dbReference type="PROSITE" id="PS50893">
    <property type="entry name" value="ABC_TRANSPORTER_2"/>
    <property type="match status" value="1"/>
</dbReference>
<dbReference type="HOGENOM" id="CLU_000604_1_1_7"/>
<dbReference type="PROSITE" id="PS51866">
    <property type="entry name" value="MOP"/>
    <property type="match status" value="1"/>
</dbReference>
<dbReference type="InterPro" id="IPR004606">
    <property type="entry name" value="Mop_domain"/>
</dbReference>
<name>B9M705_GEODF</name>
<gene>
    <name evidence="12" type="primary">modC</name>
    <name evidence="12" type="ordered locus">Geob_3687</name>
</gene>
<dbReference type="GO" id="GO:0005524">
    <property type="term" value="F:ATP binding"/>
    <property type="evidence" value="ECO:0007669"/>
    <property type="project" value="UniProtKB-KW"/>
</dbReference>
<evidence type="ECO:0000256" key="7">
    <source>
        <dbReference type="ARBA" id="ARBA00022967"/>
    </source>
</evidence>
<dbReference type="GO" id="GO:0016887">
    <property type="term" value="F:ATP hydrolysis activity"/>
    <property type="evidence" value="ECO:0007669"/>
    <property type="project" value="InterPro"/>
</dbReference>
<sequence length="351" mass="38207">MELSVQAKKNFAGFTLEADFTVSGDRIGIFGQSGGGKSTLASLIAGLHSPDAGEICLDGHCLYSSRRGICVPPEKRRIAVVFQQPCLFPHLDVRSNLLYGFKRCAPEHRTIDFAVLTEVLMLDGLLERGVNNLSGGEKQRVALGRAVLANPALLLMDEPLSALDDGLKFQIIPYLKSVSVEFGIPYLFISHSLIEMRLMVDQVLPVERGRILERTTPDELARARMGYSQVGYINLLRLEDPRQAGGIHAYRWGETELFVSAGSVESASLFELSSKDIIIFKKHPEAISARNLLKCLVVKTFSSGNTVGVELACGSGRLVSEVVAEAAEELGIVPGCEVFAAIKAASFRKLE</sequence>
<feature type="domain" description="ABC transporter" evidence="10">
    <location>
        <begin position="1"/>
        <end position="233"/>
    </location>
</feature>
<keyword evidence="7" id="KW-1278">Translocase</keyword>
<dbReference type="STRING" id="316067.Geob_3687"/>
<dbReference type="KEGG" id="geo:Geob_3687"/>
<dbReference type="GO" id="GO:0140359">
    <property type="term" value="F:ABC-type transporter activity"/>
    <property type="evidence" value="ECO:0007669"/>
    <property type="project" value="InterPro"/>
</dbReference>
<evidence type="ECO:0000256" key="9">
    <source>
        <dbReference type="PROSITE-ProRule" id="PRU01213"/>
    </source>
</evidence>
<dbReference type="Pfam" id="PF03459">
    <property type="entry name" value="TOBE"/>
    <property type="match status" value="1"/>
</dbReference>
<keyword evidence="5" id="KW-0547">Nucleotide-binding</keyword>
<dbReference type="Proteomes" id="UP000007721">
    <property type="component" value="Chromosome"/>
</dbReference>
<keyword evidence="3 9" id="KW-0500">Molybdenum</keyword>
<keyword evidence="1" id="KW-0813">Transport</keyword>
<dbReference type="GO" id="GO:0015098">
    <property type="term" value="F:molybdate ion transmembrane transporter activity"/>
    <property type="evidence" value="ECO:0007669"/>
    <property type="project" value="InterPro"/>
</dbReference>
<dbReference type="EMBL" id="CP001390">
    <property type="protein sequence ID" value="ACM22026.1"/>
    <property type="molecule type" value="Genomic_DNA"/>
</dbReference>
<evidence type="ECO:0000256" key="3">
    <source>
        <dbReference type="ARBA" id="ARBA00022505"/>
    </source>
</evidence>
<evidence type="ECO:0000313" key="12">
    <source>
        <dbReference type="EMBL" id="ACM22026.1"/>
    </source>
</evidence>
<proteinExistence type="predicted"/>
<dbReference type="InterPro" id="IPR027417">
    <property type="entry name" value="P-loop_NTPase"/>
</dbReference>
<keyword evidence="4" id="KW-0997">Cell inner membrane</keyword>
<protein>
    <submittedName>
        <fullName evidence="12">Molybdate ABC transporter, ATP-binding protein</fullName>
    </submittedName>
</protein>
<evidence type="ECO:0000313" key="13">
    <source>
        <dbReference type="Proteomes" id="UP000007721"/>
    </source>
</evidence>
<dbReference type="Pfam" id="PF00005">
    <property type="entry name" value="ABC_tran"/>
    <property type="match status" value="1"/>
</dbReference>
<keyword evidence="13" id="KW-1185">Reference proteome</keyword>
<dbReference type="InterPro" id="IPR008995">
    <property type="entry name" value="Mo/tungstate-bd_C_term_dom"/>
</dbReference>